<feature type="transmembrane region" description="Helical" evidence="6">
    <location>
        <begin position="256"/>
        <end position="274"/>
    </location>
</feature>
<keyword evidence="5 6" id="KW-0472">Membrane</keyword>
<gene>
    <name evidence="8" type="ORF">DRJ31_05965</name>
    <name evidence="9" type="ORF">DRJ33_06055</name>
</gene>
<evidence type="ECO:0000256" key="4">
    <source>
        <dbReference type="ARBA" id="ARBA00022989"/>
    </source>
</evidence>
<protein>
    <recommendedName>
        <fullName evidence="7">Na+/H+ antiporter MnhB subunit-related protein domain-containing protein</fullName>
    </recommendedName>
</protein>
<dbReference type="PANTHER" id="PTHR33932:SF4">
    <property type="entry name" value="NA(+)_H(+) ANTIPORTER SUBUNIT B"/>
    <property type="match status" value="1"/>
</dbReference>
<dbReference type="InterPro" id="IPR050622">
    <property type="entry name" value="CPA3_antiporter_subunitB"/>
</dbReference>
<reference evidence="10 11" key="1">
    <citation type="submission" date="2018-06" db="EMBL/GenBank/DDBJ databases">
        <title>Extensive metabolic versatility and redundancy in microbially diverse, dynamic hydrothermal sediments.</title>
        <authorList>
            <person name="Dombrowski N."/>
            <person name="Teske A."/>
            <person name="Baker B.J."/>
        </authorList>
    </citation>
    <scope>NUCLEOTIDE SEQUENCE [LARGE SCALE GENOMIC DNA]</scope>
    <source>
        <strain evidence="9">B34_G17</strain>
        <strain evidence="8">B66_G16</strain>
    </source>
</reference>
<dbReference type="GO" id="GO:0005886">
    <property type="term" value="C:plasma membrane"/>
    <property type="evidence" value="ECO:0007669"/>
    <property type="project" value="UniProtKB-SubCell"/>
</dbReference>
<name>A0A497EWH3_9CREN</name>
<feature type="transmembrane region" description="Helical" evidence="6">
    <location>
        <begin position="118"/>
        <end position="142"/>
    </location>
</feature>
<sequence length="280" mass="29849">MIDIKALRGIIAVVAIGIVAAAVSIALVNMTGKVNPGVSQLYNSLAYLVAPNNLATWVYDWRGFDTLIESLVIYVGSFGSVLALGRGIVKLKEYSEKETYEGAAEPRPLDTSEVSLPVILRLFGVPAAILVTAYAIFVVTGSSTSGGGGFQCGVILSSAYLLAAILYGRKYMPLKFTPRFMVGLACAGMAGYTLLGFPGLVTTGYFLYNVGADVWKIAPPIVKAIFGLPWMLKLELAEGVFFSSPGTIPPINVSEAFNVAGCLILLFFAFLYGWSEGEKK</sequence>
<accession>A0A497EWH3</accession>
<dbReference type="InterPro" id="IPR007182">
    <property type="entry name" value="MnhB"/>
</dbReference>
<dbReference type="Pfam" id="PF04039">
    <property type="entry name" value="MnhB"/>
    <property type="match status" value="1"/>
</dbReference>
<feature type="transmembrane region" description="Helical" evidence="6">
    <location>
        <begin position="71"/>
        <end position="89"/>
    </location>
</feature>
<keyword evidence="3 6" id="KW-0812">Transmembrane</keyword>
<keyword evidence="4 6" id="KW-1133">Transmembrane helix</keyword>
<feature type="transmembrane region" description="Helical" evidence="6">
    <location>
        <begin position="148"/>
        <end position="168"/>
    </location>
</feature>
<evidence type="ECO:0000313" key="9">
    <source>
        <dbReference type="EMBL" id="RLE51372.1"/>
    </source>
</evidence>
<dbReference type="EMBL" id="QMQX01000113">
    <property type="protein sequence ID" value="RLE51372.1"/>
    <property type="molecule type" value="Genomic_DNA"/>
</dbReference>
<evidence type="ECO:0000259" key="7">
    <source>
        <dbReference type="Pfam" id="PF04039"/>
    </source>
</evidence>
<proteinExistence type="predicted"/>
<comment type="caution">
    <text evidence="9">The sequence shown here is derived from an EMBL/GenBank/DDBJ whole genome shotgun (WGS) entry which is preliminary data.</text>
</comment>
<dbReference type="EMBL" id="QMQV01000050">
    <property type="protein sequence ID" value="RLE49041.1"/>
    <property type="molecule type" value="Genomic_DNA"/>
</dbReference>
<evidence type="ECO:0000313" key="8">
    <source>
        <dbReference type="EMBL" id="RLE49041.1"/>
    </source>
</evidence>
<dbReference type="AlphaFoldDB" id="A0A497EWH3"/>
<organism evidence="9 10">
    <name type="scientific">Thermoproteota archaeon</name>
    <dbReference type="NCBI Taxonomy" id="2056631"/>
    <lineage>
        <taxon>Archaea</taxon>
        <taxon>Thermoproteota</taxon>
    </lineage>
</organism>
<dbReference type="Proteomes" id="UP000278475">
    <property type="component" value="Unassembled WGS sequence"/>
</dbReference>
<evidence type="ECO:0000256" key="2">
    <source>
        <dbReference type="ARBA" id="ARBA00022475"/>
    </source>
</evidence>
<dbReference type="Proteomes" id="UP000272051">
    <property type="component" value="Unassembled WGS sequence"/>
</dbReference>
<evidence type="ECO:0000256" key="1">
    <source>
        <dbReference type="ARBA" id="ARBA00004651"/>
    </source>
</evidence>
<evidence type="ECO:0000256" key="5">
    <source>
        <dbReference type="ARBA" id="ARBA00023136"/>
    </source>
</evidence>
<feature type="domain" description="Na+/H+ antiporter MnhB subunit-related protein" evidence="7">
    <location>
        <begin position="122"/>
        <end position="261"/>
    </location>
</feature>
<feature type="transmembrane region" description="Helical" evidence="6">
    <location>
        <begin position="180"/>
        <end position="208"/>
    </location>
</feature>
<evidence type="ECO:0000256" key="3">
    <source>
        <dbReference type="ARBA" id="ARBA00022692"/>
    </source>
</evidence>
<evidence type="ECO:0000256" key="6">
    <source>
        <dbReference type="SAM" id="Phobius"/>
    </source>
</evidence>
<evidence type="ECO:0000313" key="11">
    <source>
        <dbReference type="Proteomes" id="UP000278475"/>
    </source>
</evidence>
<evidence type="ECO:0000313" key="10">
    <source>
        <dbReference type="Proteomes" id="UP000272051"/>
    </source>
</evidence>
<dbReference type="PANTHER" id="PTHR33932">
    <property type="entry name" value="NA(+)/H(+) ANTIPORTER SUBUNIT B"/>
    <property type="match status" value="1"/>
</dbReference>
<feature type="transmembrane region" description="Helical" evidence="6">
    <location>
        <begin position="6"/>
        <end position="29"/>
    </location>
</feature>
<comment type="subcellular location">
    <subcellularLocation>
        <location evidence="1">Cell membrane</location>
        <topology evidence="1">Multi-pass membrane protein</topology>
    </subcellularLocation>
</comment>
<keyword evidence="2" id="KW-1003">Cell membrane</keyword>